<dbReference type="Pfam" id="PF06114">
    <property type="entry name" value="Peptidase_M78"/>
    <property type="match status" value="1"/>
</dbReference>
<dbReference type="RefSeq" id="WP_196102726.1">
    <property type="nucleotide sequence ID" value="NZ_CP064942.1"/>
</dbReference>
<gene>
    <name evidence="2" type="ORF">I0K15_17290</name>
</gene>
<dbReference type="EMBL" id="CP064942">
    <property type="protein sequence ID" value="QPH53517.1"/>
    <property type="molecule type" value="Genomic_DNA"/>
</dbReference>
<evidence type="ECO:0000313" key="2">
    <source>
        <dbReference type="EMBL" id="QPH53517.1"/>
    </source>
</evidence>
<organism evidence="2 3">
    <name type="scientific">Pontivivens ytuae</name>
    <dbReference type="NCBI Taxonomy" id="2789856"/>
    <lineage>
        <taxon>Bacteria</taxon>
        <taxon>Pseudomonadati</taxon>
        <taxon>Pseudomonadota</taxon>
        <taxon>Alphaproteobacteria</taxon>
        <taxon>Rhodobacterales</taxon>
        <taxon>Paracoccaceae</taxon>
        <taxon>Pontivivens</taxon>
    </lineage>
</organism>
<protein>
    <submittedName>
        <fullName evidence="2">ImmA/IrrE family metallo-endopeptidase</fullName>
    </submittedName>
</protein>
<proteinExistence type="predicted"/>
<name>A0A7S9LQS9_9RHOB</name>
<reference evidence="2 3" key="1">
    <citation type="submission" date="2020-11" db="EMBL/GenBank/DDBJ databases">
        <title>Description of Pontivivens ytuae sp. nov. isolated from deep sea sediment of Mariana Trench.</title>
        <authorList>
            <person name="Wang Z."/>
            <person name="Sun Q.-L."/>
            <person name="Xu X.-D."/>
            <person name="Tang Y.-Z."/>
            <person name="Zhang J."/>
        </authorList>
    </citation>
    <scope>NUCLEOTIDE SEQUENCE [LARGE SCALE GENOMIC DNA]</scope>
    <source>
        <strain evidence="2 3">MT2928</strain>
    </source>
</reference>
<dbReference type="InterPro" id="IPR010359">
    <property type="entry name" value="IrrE_HExxH"/>
</dbReference>
<keyword evidence="3" id="KW-1185">Reference proteome</keyword>
<dbReference type="Gene3D" id="1.10.10.2910">
    <property type="match status" value="1"/>
</dbReference>
<evidence type="ECO:0000259" key="1">
    <source>
        <dbReference type="Pfam" id="PF06114"/>
    </source>
</evidence>
<accession>A0A7S9LQS9</accession>
<evidence type="ECO:0000313" key="3">
    <source>
        <dbReference type="Proteomes" id="UP000594800"/>
    </source>
</evidence>
<feature type="domain" description="IrrE N-terminal-like" evidence="1">
    <location>
        <begin position="33"/>
        <end position="166"/>
    </location>
</feature>
<dbReference type="AlphaFoldDB" id="A0A7S9LQS9"/>
<dbReference type="Proteomes" id="UP000594800">
    <property type="component" value="Chromosome"/>
</dbReference>
<dbReference type="KEGG" id="poz:I0K15_17290"/>
<sequence>MRSEFRRLLPPGAYREIVSFRSNPPNRIGVLANRLGVRVTQEAMSYGHRGYLDYRSTEKGYVPTVVVGRHLSEAWKRWVVGHELGHHFLEGVDADFILMGDAHDAEQAAFLYLESDDSNEQRAENFAEDLFFGDGALKAAVSLHGRDVGRLANVFKVPSAKIRNRMRFERL</sequence>